<dbReference type="STRING" id="927083.DB32_006796"/>
<feature type="region of interest" description="G2" evidence="7">
    <location>
        <begin position="60"/>
        <end position="64"/>
    </location>
</feature>
<feature type="binding site" evidence="6">
    <location>
        <begin position="34"/>
        <end position="41"/>
    </location>
    <ligand>
        <name>GTP</name>
        <dbReference type="ChEBI" id="CHEBI:37565"/>
    </ligand>
</feature>
<feature type="domain" description="KH type-2" evidence="10">
    <location>
        <begin position="234"/>
        <end position="310"/>
    </location>
</feature>
<dbReference type="Pfam" id="PF01926">
    <property type="entry name" value="MMR_HSR1"/>
    <property type="match status" value="1"/>
</dbReference>
<name>A0A0F6YLA5_9BACT</name>
<feature type="region of interest" description="Disordered" evidence="9">
    <location>
        <begin position="1"/>
        <end position="29"/>
    </location>
</feature>
<evidence type="ECO:0000313" key="12">
    <source>
        <dbReference type="EMBL" id="AKF09647.1"/>
    </source>
</evidence>
<keyword evidence="6" id="KW-0699">rRNA-binding</keyword>
<keyword evidence="6" id="KW-0690">Ribosome biogenesis</keyword>
<comment type="subcellular location">
    <subcellularLocation>
        <location evidence="6">Cytoplasm</location>
    </subcellularLocation>
    <subcellularLocation>
        <location evidence="6">Cell membrane</location>
        <topology evidence="6">Peripheral membrane protein</topology>
    </subcellularLocation>
</comment>
<comment type="similarity">
    <text evidence="1 6 7 8">Belongs to the TRAFAC class TrmE-Era-EngA-EngB-Septin-like GTPase superfamily. Era GTPase family.</text>
</comment>
<protein>
    <recommendedName>
        <fullName evidence="2 6">GTPase Era</fullName>
    </recommendedName>
</protein>
<dbReference type="OrthoDB" id="9805918at2"/>
<keyword evidence="6" id="KW-0472">Membrane</keyword>
<feature type="binding site" evidence="6">
    <location>
        <begin position="85"/>
        <end position="89"/>
    </location>
    <ligand>
        <name>GTP</name>
        <dbReference type="ChEBI" id="CHEBI:37565"/>
    </ligand>
</feature>
<evidence type="ECO:0000256" key="6">
    <source>
        <dbReference type="HAMAP-Rule" id="MF_00367"/>
    </source>
</evidence>
<dbReference type="GO" id="GO:0043024">
    <property type="term" value="F:ribosomal small subunit binding"/>
    <property type="evidence" value="ECO:0007669"/>
    <property type="project" value="TreeGrafter"/>
</dbReference>
<keyword evidence="3 6" id="KW-0547">Nucleotide-binding</keyword>
<evidence type="ECO:0000256" key="4">
    <source>
        <dbReference type="ARBA" id="ARBA00022884"/>
    </source>
</evidence>
<dbReference type="Pfam" id="PF07650">
    <property type="entry name" value="KH_2"/>
    <property type="match status" value="1"/>
</dbReference>
<feature type="domain" description="Era-type G" evidence="11">
    <location>
        <begin position="26"/>
        <end position="203"/>
    </location>
</feature>
<keyword evidence="6" id="KW-1003">Cell membrane</keyword>
<evidence type="ECO:0000259" key="10">
    <source>
        <dbReference type="PROSITE" id="PS50823"/>
    </source>
</evidence>
<dbReference type="InterPro" id="IPR015946">
    <property type="entry name" value="KH_dom-like_a/b"/>
</dbReference>
<dbReference type="InterPro" id="IPR027417">
    <property type="entry name" value="P-loop_NTPase"/>
</dbReference>
<dbReference type="NCBIfam" id="TIGR00436">
    <property type="entry name" value="era"/>
    <property type="match status" value="1"/>
</dbReference>
<evidence type="ECO:0000256" key="1">
    <source>
        <dbReference type="ARBA" id="ARBA00007921"/>
    </source>
</evidence>
<dbReference type="Gene3D" id="3.40.50.300">
    <property type="entry name" value="P-loop containing nucleotide triphosphate hydrolases"/>
    <property type="match status" value="1"/>
</dbReference>
<evidence type="ECO:0000256" key="8">
    <source>
        <dbReference type="RuleBase" id="RU003761"/>
    </source>
</evidence>
<feature type="region of interest" description="G3" evidence="7">
    <location>
        <begin position="85"/>
        <end position="88"/>
    </location>
</feature>
<feature type="region of interest" description="G4" evidence="7">
    <location>
        <begin position="152"/>
        <end position="155"/>
    </location>
</feature>
<sequence length="329" mass="36004">MARPRSTTPRDSTANRKQKPDAAPPRAGRCVIAGRPNVGKSTLLNALLGTKLAIVAPRPGTTRTVLLGVFDAPVEGARTQIAFLDTPGLEAPKSMLGRVLVEEAQGALEQGDVLLLLVDAGDVVKRRALAPEDQRVLELMKPLGKPIVLALNKVDKVKDKGQLLPTLEVLAKAHPWATIVPCSALRGSNLAPIVKEIREHLPEGLLYEEDDVLTDRPERFFVAELVREALLAHVRQEVPHGVAVQVDEWVDEGKLLRIGVTIIVTKDSHKAIVIGARGEMLKTIGQEARENIEAMLERKVFLRTFVKVVPGWTEDPEKVRRLTREGSLS</sequence>
<dbReference type="AlphaFoldDB" id="A0A0F6YLA5"/>
<feature type="region of interest" description="G5" evidence="7">
    <location>
        <begin position="182"/>
        <end position="184"/>
    </location>
</feature>
<dbReference type="InterPro" id="IPR006073">
    <property type="entry name" value="GTP-bd"/>
</dbReference>
<keyword evidence="6" id="KW-0963">Cytoplasm</keyword>
<feature type="compositionally biased region" description="Polar residues" evidence="9">
    <location>
        <begin position="1"/>
        <end position="12"/>
    </location>
</feature>
<evidence type="ECO:0000256" key="2">
    <source>
        <dbReference type="ARBA" id="ARBA00020484"/>
    </source>
</evidence>
<reference evidence="12 13" key="1">
    <citation type="submission" date="2015-03" db="EMBL/GenBank/DDBJ databases">
        <title>Genome assembly of Sandaracinus amylolyticus DSM 53668.</title>
        <authorList>
            <person name="Sharma G."/>
            <person name="Subramanian S."/>
        </authorList>
    </citation>
    <scope>NUCLEOTIDE SEQUENCE [LARGE SCALE GENOMIC DNA]</scope>
    <source>
        <strain evidence="12 13">DSM 53668</strain>
    </source>
</reference>
<feature type="region of interest" description="G1" evidence="7">
    <location>
        <begin position="34"/>
        <end position="41"/>
    </location>
</feature>
<dbReference type="GO" id="GO:0070181">
    <property type="term" value="F:small ribosomal subunit rRNA binding"/>
    <property type="evidence" value="ECO:0007669"/>
    <property type="project" value="UniProtKB-UniRule"/>
</dbReference>
<comment type="subunit">
    <text evidence="6">Monomer.</text>
</comment>
<gene>
    <name evidence="6" type="primary">era</name>
    <name evidence="12" type="ORF">DB32_006796</name>
</gene>
<dbReference type="KEGG" id="samy:DB32_006796"/>
<keyword evidence="4 6" id="KW-0694">RNA-binding</keyword>
<evidence type="ECO:0000256" key="7">
    <source>
        <dbReference type="PROSITE-ProRule" id="PRU01050"/>
    </source>
</evidence>
<evidence type="ECO:0000259" key="11">
    <source>
        <dbReference type="PROSITE" id="PS51713"/>
    </source>
</evidence>
<dbReference type="InterPro" id="IPR004044">
    <property type="entry name" value="KH_dom_type_2"/>
</dbReference>
<dbReference type="EMBL" id="CP011125">
    <property type="protein sequence ID" value="AKF09647.1"/>
    <property type="molecule type" value="Genomic_DNA"/>
</dbReference>
<dbReference type="NCBIfam" id="NF000908">
    <property type="entry name" value="PRK00089.1"/>
    <property type="match status" value="1"/>
</dbReference>
<keyword evidence="5 6" id="KW-0342">GTP-binding</keyword>
<dbReference type="PROSITE" id="PS51713">
    <property type="entry name" value="G_ERA"/>
    <property type="match status" value="1"/>
</dbReference>
<dbReference type="PANTHER" id="PTHR42698:SF1">
    <property type="entry name" value="GTPASE ERA, MITOCHONDRIAL"/>
    <property type="match status" value="1"/>
</dbReference>
<dbReference type="SUPFAM" id="SSF54814">
    <property type="entry name" value="Prokaryotic type KH domain (KH-domain type II)"/>
    <property type="match status" value="1"/>
</dbReference>
<feature type="binding site" evidence="6">
    <location>
        <begin position="152"/>
        <end position="155"/>
    </location>
    <ligand>
        <name>GTP</name>
        <dbReference type="ChEBI" id="CHEBI:37565"/>
    </ligand>
</feature>
<evidence type="ECO:0000256" key="3">
    <source>
        <dbReference type="ARBA" id="ARBA00022741"/>
    </source>
</evidence>
<proteinExistence type="inferred from homology"/>
<dbReference type="InterPro" id="IPR030388">
    <property type="entry name" value="G_ERA_dom"/>
</dbReference>
<dbReference type="CDD" id="cd22534">
    <property type="entry name" value="KH-II_Era"/>
    <property type="match status" value="1"/>
</dbReference>
<dbReference type="RefSeq" id="WP_053236679.1">
    <property type="nucleotide sequence ID" value="NZ_CP011125.1"/>
</dbReference>
<dbReference type="Proteomes" id="UP000034883">
    <property type="component" value="Chromosome"/>
</dbReference>
<dbReference type="Gene3D" id="3.30.300.20">
    <property type="match status" value="1"/>
</dbReference>
<dbReference type="InterPro" id="IPR005662">
    <property type="entry name" value="GTPase_Era-like"/>
</dbReference>
<dbReference type="PROSITE" id="PS50823">
    <property type="entry name" value="KH_TYPE_2"/>
    <property type="match status" value="1"/>
</dbReference>
<keyword evidence="13" id="KW-1185">Reference proteome</keyword>
<dbReference type="GO" id="GO:0005525">
    <property type="term" value="F:GTP binding"/>
    <property type="evidence" value="ECO:0007669"/>
    <property type="project" value="UniProtKB-UniRule"/>
</dbReference>
<dbReference type="InterPro" id="IPR009019">
    <property type="entry name" value="KH_sf_prok-type"/>
</dbReference>
<evidence type="ECO:0000256" key="9">
    <source>
        <dbReference type="SAM" id="MobiDB-lite"/>
    </source>
</evidence>
<dbReference type="InterPro" id="IPR005225">
    <property type="entry name" value="Small_GTP-bd"/>
</dbReference>
<dbReference type="SUPFAM" id="SSF52540">
    <property type="entry name" value="P-loop containing nucleoside triphosphate hydrolases"/>
    <property type="match status" value="1"/>
</dbReference>
<dbReference type="GO" id="GO:0005829">
    <property type="term" value="C:cytosol"/>
    <property type="evidence" value="ECO:0007669"/>
    <property type="project" value="TreeGrafter"/>
</dbReference>
<dbReference type="GO" id="GO:0003924">
    <property type="term" value="F:GTPase activity"/>
    <property type="evidence" value="ECO:0007669"/>
    <property type="project" value="UniProtKB-UniRule"/>
</dbReference>
<dbReference type="HAMAP" id="MF_00367">
    <property type="entry name" value="GTPase_Era"/>
    <property type="match status" value="1"/>
</dbReference>
<dbReference type="CDD" id="cd04163">
    <property type="entry name" value="Era"/>
    <property type="match status" value="1"/>
</dbReference>
<dbReference type="GO" id="GO:0000028">
    <property type="term" value="P:ribosomal small subunit assembly"/>
    <property type="evidence" value="ECO:0007669"/>
    <property type="project" value="TreeGrafter"/>
</dbReference>
<dbReference type="PANTHER" id="PTHR42698">
    <property type="entry name" value="GTPASE ERA"/>
    <property type="match status" value="1"/>
</dbReference>
<dbReference type="GO" id="GO:0005886">
    <property type="term" value="C:plasma membrane"/>
    <property type="evidence" value="ECO:0007669"/>
    <property type="project" value="UniProtKB-SubCell"/>
</dbReference>
<organism evidence="12 13">
    <name type="scientific">Sandaracinus amylolyticus</name>
    <dbReference type="NCBI Taxonomy" id="927083"/>
    <lineage>
        <taxon>Bacteria</taxon>
        <taxon>Pseudomonadati</taxon>
        <taxon>Myxococcota</taxon>
        <taxon>Polyangia</taxon>
        <taxon>Polyangiales</taxon>
        <taxon>Sandaracinaceae</taxon>
        <taxon>Sandaracinus</taxon>
    </lineage>
</organism>
<evidence type="ECO:0000313" key="13">
    <source>
        <dbReference type="Proteomes" id="UP000034883"/>
    </source>
</evidence>
<evidence type="ECO:0000256" key="5">
    <source>
        <dbReference type="ARBA" id="ARBA00023134"/>
    </source>
</evidence>
<dbReference type="NCBIfam" id="TIGR00231">
    <property type="entry name" value="small_GTP"/>
    <property type="match status" value="1"/>
</dbReference>
<comment type="function">
    <text evidence="6">An essential GTPase that binds both GDP and GTP, with rapid nucleotide exchange. Plays a role in 16S rRNA processing and 30S ribosomal subunit biogenesis and possibly also in cell cycle regulation and energy metabolism.</text>
</comment>
<accession>A0A0F6YLA5</accession>